<name>A0A318L0S6_9NOCA</name>
<evidence type="ECO:0000256" key="2">
    <source>
        <dbReference type="ARBA" id="ARBA00008467"/>
    </source>
</evidence>
<protein>
    <submittedName>
        <fullName evidence="7">Act minimal PKS chain-length factor (CLF/KS beta)</fullName>
    </submittedName>
</protein>
<dbReference type="AlphaFoldDB" id="A0A318L0S6"/>
<dbReference type="SUPFAM" id="SSF53901">
    <property type="entry name" value="Thiolase-like"/>
    <property type="match status" value="2"/>
</dbReference>
<dbReference type="Proteomes" id="UP000247569">
    <property type="component" value="Unassembled WGS sequence"/>
</dbReference>
<organism evidence="7 8">
    <name type="scientific">Nocardia tenerifensis</name>
    <dbReference type="NCBI Taxonomy" id="228006"/>
    <lineage>
        <taxon>Bacteria</taxon>
        <taxon>Bacillati</taxon>
        <taxon>Actinomycetota</taxon>
        <taxon>Actinomycetes</taxon>
        <taxon>Mycobacteriales</taxon>
        <taxon>Nocardiaceae</taxon>
        <taxon>Nocardia</taxon>
    </lineage>
</organism>
<evidence type="ECO:0000256" key="3">
    <source>
        <dbReference type="ARBA" id="ARBA00022679"/>
    </source>
</evidence>
<dbReference type="Gene3D" id="3.40.47.10">
    <property type="match status" value="2"/>
</dbReference>
<dbReference type="Pfam" id="PF02801">
    <property type="entry name" value="Ketoacyl-synt_C"/>
    <property type="match status" value="1"/>
</dbReference>
<evidence type="ECO:0000256" key="1">
    <source>
        <dbReference type="ARBA" id="ARBA00004796"/>
    </source>
</evidence>
<evidence type="ECO:0000256" key="5">
    <source>
        <dbReference type="RuleBase" id="RU003694"/>
    </source>
</evidence>
<sequence>MTTVFTGVGVIAPNGLDVESFWAACCGGDSAIGRLTAFDTDRYPARCAGEINDFDAEGAVPARLLPQTDRMTRFALVAAEAALADAAYDPSVADRDRVGVVTAATSGGYEFGQRELQNLWSQGSDHVSAFQSFAWFYAVNTGQIAIRHDLRGPTGVVVSDHAGGLDALAQSRRQLRRGAELALSGGTDSSLCPWGWAAHLADDRLSRADDPDRAYRPFDADASGYVPGEGGAMLVLEDAAAARRRAVPRVYGRLAGYAATFDPRPGSDRPPGLATAMRLALADAELEPADIDVVFADGAASPDADRHEAAALCDVFGPYGVPVTVPKTMTGRLGSGGGPLDVVAALLSIRDAVIPPTVRSVAAPAYRIDLVTSLRRRPVRAALVLARGHGGFNSAVVVAAEQTESPEGQL</sequence>
<dbReference type="RefSeq" id="WP_085998357.1">
    <property type="nucleotide sequence ID" value="NZ_QJKF01000001.1"/>
</dbReference>
<dbReference type="EMBL" id="QJKF01000001">
    <property type="protein sequence ID" value="PXX71714.1"/>
    <property type="molecule type" value="Genomic_DNA"/>
</dbReference>
<dbReference type="PANTHER" id="PTHR11712:SF322">
    <property type="entry name" value="POLYKETIDE BETA-KETOACYL SYNTHASE 2-RELATED"/>
    <property type="match status" value="1"/>
</dbReference>
<dbReference type="InterPro" id="IPR014030">
    <property type="entry name" value="Ketoacyl_synth_N"/>
</dbReference>
<keyword evidence="4" id="KW-0012">Acyltransferase</keyword>
<comment type="similarity">
    <text evidence="2 5">Belongs to the thiolase-like superfamily. Beta-ketoacyl-ACP synthases family.</text>
</comment>
<proteinExistence type="inferred from homology"/>
<keyword evidence="3 5" id="KW-0808">Transferase</keyword>
<evidence type="ECO:0000259" key="6">
    <source>
        <dbReference type="PROSITE" id="PS52004"/>
    </source>
</evidence>
<comment type="caution">
    <text evidence="7">The sequence shown here is derived from an EMBL/GenBank/DDBJ whole genome shotgun (WGS) entry which is preliminary data.</text>
</comment>
<accession>A0A318L0S6</accession>
<dbReference type="InterPro" id="IPR020841">
    <property type="entry name" value="PKS_Beta-ketoAc_synthase_dom"/>
</dbReference>
<evidence type="ECO:0000256" key="4">
    <source>
        <dbReference type="ARBA" id="ARBA00023315"/>
    </source>
</evidence>
<feature type="domain" description="Ketosynthase family 3 (KS3)" evidence="6">
    <location>
        <begin position="1"/>
        <end position="400"/>
    </location>
</feature>
<dbReference type="OrthoDB" id="416758at2"/>
<dbReference type="InterPro" id="IPR016039">
    <property type="entry name" value="Thiolase-like"/>
</dbReference>
<gene>
    <name evidence="7" type="ORF">DFR70_1011148</name>
</gene>
<dbReference type="UniPathway" id="UPA00915"/>
<dbReference type="GO" id="GO:0004315">
    <property type="term" value="F:3-oxoacyl-[acyl-carrier-protein] synthase activity"/>
    <property type="evidence" value="ECO:0007669"/>
    <property type="project" value="TreeGrafter"/>
</dbReference>
<dbReference type="PANTHER" id="PTHR11712">
    <property type="entry name" value="POLYKETIDE SYNTHASE-RELATED"/>
    <property type="match status" value="1"/>
</dbReference>
<dbReference type="GO" id="GO:0006633">
    <property type="term" value="P:fatty acid biosynthetic process"/>
    <property type="evidence" value="ECO:0007669"/>
    <property type="project" value="TreeGrafter"/>
</dbReference>
<keyword evidence="8" id="KW-1185">Reference proteome</keyword>
<dbReference type="PROSITE" id="PS52004">
    <property type="entry name" value="KS3_2"/>
    <property type="match status" value="1"/>
</dbReference>
<comment type="pathway">
    <text evidence="1">Lipid metabolism; mycolic acid biosynthesis.</text>
</comment>
<evidence type="ECO:0000313" key="7">
    <source>
        <dbReference type="EMBL" id="PXX71714.1"/>
    </source>
</evidence>
<evidence type="ECO:0000313" key="8">
    <source>
        <dbReference type="Proteomes" id="UP000247569"/>
    </source>
</evidence>
<dbReference type="SMART" id="SM00825">
    <property type="entry name" value="PKS_KS"/>
    <property type="match status" value="1"/>
</dbReference>
<dbReference type="CDD" id="cd00832">
    <property type="entry name" value="CLF"/>
    <property type="match status" value="1"/>
</dbReference>
<dbReference type="InterPro" id="IPR000794">
    <property type="entry name" value="Beta-ketoacyl_synthase"/>
</dbReference>
<dbReference type="InterPro" id="IPR014031">
    <property type="entry name" value="Ketoacyl_synth_C"/>
</dbReference>
<dbReference type="Pfam" id="PF00109">
    <property type="entry name" value="ketoacyl-synt"/>
    <property type="match status" value="1"/>
</dbReference>
<reference evidence="7 8" key="1">
    <citation type="submission" date="2018-05" db="EMBL/GenBank/DDBJ databases">
        <title>Genomic Encyclopedia of Type Strains, Phase IV (KMG-IV): sequencing the most valuable type-strain genomes for metagenomic binning, comparative biology and taxonomic classification.</title>
        <authorList>
            <person name="Goeker M."/>
        </authorList>
    </citation>
    <scope>NUCLEOTIDE SEQUENCE [LARGE SCALE GENOMIC DNA]</scope>
    <source>
        <strain evidence="7 8">DSM 44704</strain>
    </source>
</reference>